<dbReference type="PANTHER" id="PTHR48080">
    <property type="entry name" value="D-GALACTONATE DEHYDRATASE-RELATED"/>
    <property type="match status" value="1"/>
</dbReference>
<dbReference type="Pfam" id="PF13378">
    <property type="entry name" value="MR_MLE_C"/>
    <property type="match status" value="1"/>
</dbReference>
<dbReference type="SUPFAM" id="SSF51604">
    <property type="entry name" value="Enolase C-terminal domain-like"/>
    <property type="match status" value="1"/>
</dbReference>
<dbReference type="Gene3D" id="3.30.390.10">
    <property type="entry name" value="Enolase-like, N-terminal domain"/>
    <property type="match status" value="1"/>
</dbReference>
<dbReference type="GO" id="GO:0008869">
    <property type="term" value="F:galactonate dehydratase activity"/>
    <property type="evidence" value="ECO:0007669"/>
    <property type="project" value="InterPro"/>
</dbReference>
<dbReference type="PROSITE" id="PS00908">
    <property type="entry name" value="MR_MLE_1"/>
    <property type="match status" value="1"/>
</dbReference>
<keyword evidence="4" id="KW-0456">Lyase</keyword>
<dbReference type="InterPro" id="IPR036849">
    <property type="entry name" value="Enolase-like_C_sf"/>
</dbReference>
<gene>
    <name evidence="6" type="ORF">DB88DRAFT_479074</name>
</gene>
<evidence type="ECO:0000313" key="7">
    <source>
        <dbReference type="Proteomes" id="UP001182556"/>
    </source>
</evidence>
<dbReference type="NCBIfam" id="NF010624">
    <property type="entry name" value="PRK14017.1"/>
    <property type="match status" value="1"/>
</dbReference>
<dbReference type="GO" id="GO:0034194">
    <property type="term" value="P:D-galactonate catabolic process"/>
    <property type="evidence" value="ECO:0007669"/>
    <property type="project" value="InterPro"/>
</dbReference>
<dbReference type="InterPro" id="IPR029017">
    <property type="entry name" value="Enolase-like_N"/>
</dbReference>
<dbReference type="SMART" id="SM00922">
    <property type="entry name" value="MR_MLE"/>
    <property type="match status" value="1"/>
</dbReference>
<dbReference type="PANTHER" id="PTHR48080:SF2">
    <property type="entry name" value="D-GALACTONATE DEHYDRATASE"/>
    <property type="match status" value="1"/>
</dbReference>
<sequence length="441" mass="48799">MSANAPQPIGASTAAADISAKEATYLPPSELAIKYAKGIHNHSPAAPHPSSTASGSNPHLIKKIEHFYIRPRWLFVRIETEGGVVGWGEATCEGHTESVQGSLDDMARRLVGWDAMNIEDIYTFMYRARFYRGGPTLMSALSGIDIALWDIKGKVLGVPVWQLLGGKVRERCNVYGWVGGDRPSDVLEQAKVRKAQGFTRVKMNATESIGWLDSPHALDETVQRLADIKAIGMDAGLDFHGRLHKPMAKQLAKLLEPHRPLFIEEPLLPGHPKEMKDLYDKVNIPIALGERLFTREDYRPYFEERCIDIAQPDIAHSGGITETKKIATMAEAYDIGIAPHCPLGPLAFAASLQIGFCTPNFVVCEMSWKMHYNTGGFDLFTYMKNPEVFAVKQGAIELLTGPGLGIELNEELIRSEAQEAAKLDPWINPIFRGPDGAVREW</sequence>
<proteinExistence type="predicted"/>
<dbReference type="InterPro" id="IPR034593">
    <property type="entry name" value="DgoD-like"/>
</dbReference>
<dbReference type="InterPro" id="IPR013342">
    <property type="entry name" value="Mandelate_racemase_C"/>
</dbReference>
<keyword evidence="3" id="KW-0460">Magnesium</keyword>
<reference evidence="6" key="1">
    <citation type="submission" date="2023-02" db="EMBL/GenBank/DDBJ databases">
        <title>Identification and recombinant expression of a fungal hydrolase from Papiliotrema laurentii that hydrolyzes apple cutin and clears colloidal polyester polyurethane.</title>
        <authorList>
            <consortium name="DOE Joint Genome Institute"/>
            <person name="Roman V.A."/>
            <person name="Bojanowski C."/>
            <person name="Crable B.R."/>
            <person name="Wagner D.N."/>
            <person name="Hung C.S."/>
            <person name="Nadeau L.J."/>
            <person name="Schratz L."/>
            <person name="Haridas S."/>
            <person name="Pangilinan J."/>
            <person name="Lipzen A."/>
            <person name="Na H."/>
            <person name="Yan M."/>
            <person name="Ng V."/>
            <person name="Grigoriev I.V."/>
            <person name="Spatafora J.W."/>
            <person name="Barlow D."/>
            <person name="Biffinger J."/>
            <person name="Kelley-Loughnane N."/>
            <person name="Varaljay V.A."/>
            <person name="Crookes-Goodson W.J."/>
        </authorList>
    </citation>
    <scope>NUCLEOTIDE SEQUENCE</scope>
    <source>
        <strain evidence="6">5307AH</strain>
    </source>
</reference>
<dbReference type="SFLD" id="SFLDS00001">
    <property type="entry name" value="Enolase"/>
    <property type="match status" value="1"/>
</dbReference>
<comment type="cofactor">
    <cofactor evidence="1">
        <name>Mg(2+)</name>
        <dbReference type="ChEBI" id="CHEBI:18420"/>
    </cofactor>
</comment>
<keyword evidence="2" id="KW-0479">Metal-binding</keyword>
<dbReference type="AlphaFoldDB" id="A0AAD9FWX5"/>
<evidence type="ECO:0000259" key="5">
    <source>
        <dbReference type="SMART" id="SM00922"/>
    </source>
</evidence>
<dbReference type="InterPro" id="IPR023592">
    <property type="entry name" value="Galactonate_deHydtase"/>
</dbReference>
<dbReference type="SUPFAM" id="SSF54826">
    <property type="entry name" value="Enolase N-terminal domain-like"/>
    <property type="match status" value="1"/>
</dbReference>
<dbReference type="SFLD" id="SFLDG00179">
    <property type="entry name" value="mandelate_racemase"/>
    <property type="match status" value="1"/>
</dbReference>
<keyword evidence="7" id="KW-1185">Reference proteome</keyword>
<evidence type="ECO:0000256" key="2">
    <source>
        <dbReference type="ARBA" id="ARBA00022723"/>
    </source>
</evidence>
<accession>A0AAD9FWX5</accession>
<evidence type="ECO:0000313" key="6">
    <source>
        <dbReference type="EMBL" id="KAK1927739.1"/>
    </source>
</evidence>
<evidence type="ECO:0000256" key="4">
    <source>
        <dbReference type="ARBA" id="ARBA00023239"/>
    </source>
</evidence>
<dbReference type="CDD" id="cd03325">
    <property type="entry name" value="D-galactonate_dehydratase"/>
    <property type="match status" value="1"/>
</dbReference>
<evidence type="ECO:0000256" key="3">
    <source>
        <dbReference type="ARBA" id="ARBA00022842"/>
    </source>
</evidence>
<dbReference type="GO" id="GO:0009063">
    <property type="term" value="P:amino acid catabolic process"/>
    <property type="evidence" value="ECO:0007669"/>
    <property type="project" value="InterPro"/>
</dbReference>
<dbReference type="InterPro" id="IPR018110">
    <property type="entry name" value="Mandel_Rmase/mucon_lact_enz_CS"/>
</dbReference>
<evidence type="ECO:0000256" key="1">
    <source>
        <dbReference type="ARBA" id="ARBA00001946"/>
    </source>
</evidence>
<dbReference type="Proteomes" id="UP001182556">
    <property type="component" value="Unassembled WGS sequence"/>
</dbReference>
<dbReference type="GO" id="GO:0046872">
    <property type="term" value="F:metal ion binding"/>
    <property type="evidence" value="ECO:0007669"/>
    <property type="project" value="UniProtKB-KW"/>
</dbReference>
<dbReference type="EMBL" id="JAODAN010000001">
    <property type="protein sequence ID" value="KAK1927739.1"/>
    <property type="molecule type" value="Genomic_DNA"/>
</dbReference>
<protein>
    <submittedName>
        <fullName evidence="6">Mandelate racemase/muconate lactonizing enzyme</fullName>
    </submittedName>
</protein>
<dbReference type="Gene3D" id="3.20.20.120">
    <property type="entry name" value="Enolase-like C-terminal domain"/>
    <property type="match status" value="1"/>
</dbReference>
<organism evidence="6 7">
    <name type="scientific">Papiliotrema laurentii</name>
    <name type="common">Cryptococcus laurentii</name>
    <dbReference type="NCBI Taxonomy" id="5418"/>
    <lineage>
        <taxon>Eukaryota</taxon>
        <taxon>Fungi</taxon>
        <taxon>Dikarya</taxon>
        <taxon>Basidiomycota</taxon>
        <taxon>Agaricomycotina</taxon>
        <taxon>Tremellomycetes</taxon>
        <taxon>Tremellales</taxon>
        <taxon>Rhynchogastremaceae</taxon>
        <taxon>Papiliotrema</taxon>
    </lineage>
</organism>
<feature type="domain" description="Mandelate racemase/muconate lactonizing enzyme C-terminal" evidence="5">
    <location>
        <begin position="183"/>
        <end position="285"/>
    </location>
</feature>
<dbReference type="InterPro" id="IPR029065">
    <property type="entry name" value="Enolase_C-like"/>
</dbReference>
<dbReference type="Pfam" id="PF02746">
    <property type="entry name" value="MR_MLE_N"/>
    <property type="match status" value="1"/>
</dbReference>
<comment type="caution">
    <text evidence="6">The sequence shown here is derived from an EMBL/GenBank/DDBJ whole genome shotgun (WGS) entry which is preliminary data.</text>
</comment>
<name>A0AAD9FWX5_PAPLA</name>
<dbReference type="InterPro" id="IPR013341">
    <property type="entry name" value="Mandelate_racemase_N_dom"/>
</dbReference>
<dbReference type="SFLD" id="SFLDF00003">
    <property type="entry name" value="D-galactonate_dehydratase"/>
    <property type="match status" value="1"/>
</dbReference>